<dbReference type="AlphaFoldDB" id="A0A7J6GUR3"/>
<gene>
    <name evidence="1" type="ORF">F8388_006628</name>
</gene>
<evidence type="ECO:0000313" key="1">
    <source>
        <dbReference type="EMBL" id="KAF4386673.1"/>
    </source>
</evidence>
<name>A0A7J6GUR3_CANSA</name>
<organism evidence="1 2">
    <name type="scientific">Cannabis sativa</name>
    <name type="common">Hemp</name>
    <name type="synonym">Marijuana</name>
    <dbReference type="NCBI Taxonomy" id="3483"/>
    <lineage>
        <taxon>Eukaryota</taxon>
        <taxon>Viridiplantae</taxon>
        <taxon>Streptophyta</taxon>
        <taxon>Embryophyta</taxon>
        <taxon>Tracheophyta</taxon>
        <taxon>Spermatophyta</taxon>
        <taxon>Magnoliopsida</taxon>
        <taxon>eudicotyledons</taxon>
        <taxon>Gunneridae</taxon>
        <taxon>Pentapetalae</taxon>
        <taxon>rosids</taxon>
        <taxon>fabids</taxon>
        <taxon>Rosales</taxon>
        <taxon>Cannabaceae</taxon>
        <taxon>Cannabis</taxon>
    </lineage>
</organism>
<accession>A0A7J6GUR3</accession>
<dbReference type="Proteomes" id="UP000525078">
    <property type="component" value="Unassembled WGS sequence"/>
</dbReference>
<evidence type="ECO:0000313" key="2">
    <source>
        <dbReference type="Proteomes" id="UP000525078"/>
    </source>
</evidence>
<sequence>METMKADSRKLPAKTRRKKNYFWMENKNLHDHDSSFPGNRGCLVTISPRMQPTDHISIAAVYSEQLRSNSGARYHLVTTYSVMKSVSEVVLASPKSPILRSQFEFRSKLLGFRSRCKTLAECTYLSPRNS</sequence>
<protein>
    <submittedName>
        <fullName evidence="1">Uncharacterized protein</fullName>
    </submittedName>
</protein>
<dbReference type="EMBL" id="JAATIP010000041">
    <property type="protein sequence ID" value="KAF4386673.1"/>
    <property type="molecule type" value="Genomic_DNA"/>
</dbReference>
<comment type="caution">
    <text evidence="1">The sequence shown here is derived from an EMBL/GenBank/DDBJ whole genome shotgun (WGS) entry which is preliminary data.</text>
</comment>
<reference evidence="1 2" key="1">
    <citation type="journal article" date="2020" name="bioRxiv">
        <title>Sequence and annotation of 42 cannabis genomes reveals extensive copy number variation in cannabinoid synthesis and pathogen resistance genes.</title>
        <authorList>
            <person name="Mckernan K.J."/>
            <person name="Helbert Y."/>
            <person name="Kane L.T."/>
            <person name="Ebling H."/>
            <person name="Zhang L."/>
            <person name="Liu B."/>
            <person name="Eaton Z."/>
            <person name="Mclaughlin S."/>
            <person name="Kingan S."/>
            <person name="Baybayan P."/>
            <person name="Concepcion G."/>
            <person name="Jordan M."/>
            <person name="Riva A."/>
            <person name="Barbazuk W."/>
            <person name="Harkins T."/>
        </authorList>
    </citation>
    <scope>NUCLEOTIDE SEQUENCE [LARGE SCALE GENOMIC DNA]</scope>
    <source>
        <strain evidence="2">cv. Jamaican Lion 4</strain>
        <tissue evidence="1">Leaf</tissue>
    </source>
</reference>
<proteinExistence type="predicted"/>